<accession>W8Y1B8</accession>
<protein>
    <submittedName>
        <fullName evidence="1">Uncharacterized protein</fullName>
    </submittedName>
</protein>
<name>W8Y1B8_BACTU</name>
<proteinExistence type="predicted"/>
<evidence type="ECO:0000313" key="1">
    <source>
        <dbReference type="EMBL" id="CDN35254.1"/>
    </source>
</evidence>
<reference evidence="1" key="2">
    <citation type="submission" date="2014-01" db="EMBL/GenBank/DDBJ databases">
        <authorList>
            <person name="Aslett M."/>
        </authorList>
    </citation>
    <scope>NUCLEOTIDE SEQUENCE [LARGE SCALE GENOMIC DNA]</scope>
    <source>
        <strain evidence="1">DB27</strain>
    </source>
</reference>
<reference evidence="1" key="1">
    <citation type="submission" date="2014-01" db="EMBL/GenBank/DDBJ databases">
        <title>Draft genome sequence of highly nematicidal Bacillus thuringiensis DB27.</title>
        <authorList>
            <person name="Iatsenko I."/>
            <person name="Pickard D."/>
            <person name="Corton C."/>
            <person name="Dougan G."/>
            <person name="Sommer R.J."/>
        </authorList>
    </citation>
    <scope>NUCLEOTIDE SEQUENCE [LARGE SCALE GENOMIC DNA]</scope>
    <source>
        <strain evidence="1">DB27</strain>
    </source>
</reference>
<gene>
    <name evidence="1" type="ORF">BTDB27_001596</name>
</gene>
<dbReference type="AlphaFoldDB" id="W8Y1B8"/>
<dbReference type="Proteomes" id="UP000030682">
    <property type="component" value="Unassembled WGS sequence"/>
</dbReference>
<sequence length="108" mass="12452">MVVDTEKMSDFLQTAERLNNSLMEINEIIEAFDDTSNVLKVSLFHKKFNENLLVSESESIGEKTIDFAIRPTVLACLRDQKSFLNQSYKIYYQNNLKGEMSNGIKTTY</sequence>
<dbReference type="HOGENOM" id="CLU_2299982_0_0_9"/>
<dbReference type="EMBL" id="HG810017">
    <property type="protein sequence ID" value="CDN35254.1"/>
    <property type="molecule type" value="Genomic_DNA"/>
</dbReference>
<organism evidence="1">
    <name type="scientific">Bacillus thuringiensis DB27</name>
    <dbReference type="NCBI Taxonomy" id="1431339"/>
    <lineage>
        <taxon>Bacteria</taxon>
        <taxon>Bacillati</taxon>
        <taxon>Bacillota</taxon>
        <taxon>Bacilli</taxon>
        <taxon>Bacillales</taxon>
        <taxon>Bacillaceae</taxon>
        <taxon>Bacillus</taxon>
        <taxon>Bacillus cereus group</taxon>
    </lineage>
</organism>